<reference evidence="4" key="1">
    <citation type="submission" date="2023-07" db="EMBL/GenBank/DDBJ databases">
        <title>Chromosome-level genome assembly of Artemia franciscana.</title>
        <authorList>
            <person name="Jo E."/>
        </authorList>
    </citation>
    <scope>NUCLEOTIDE SEQUENCE</scope>
    <source>
        <tissue evidence="4">Whole body</tissue>
    </source>
</reference>
<keyword evidence="5" id="KW-1185">Reference proteome</keyword>
<dbReference type="SUPFAM" id="SSF56436">
    <property type="entry name" value="C-type lectin-like"/>
    <property type="match status" value="3"/>
</dbReference>
<evidence type="ECO:0000313" key="4">
    <source>
        <dbReference type="EMBL" id="KAK2714294.1"/>
    </source>
</evidence>
<dbReference type="EMBL" id="JAVRJZ010000013">
    <property type="protein sequence ID" value="KAK2714294.1"/>
    <property type="molecule type" value="Genomic_DNA"/>
</dbReference>
<dbReference type="InterPro" id="IPR001304">
    <property type="entry name" value="C-type_lectin-like"/>
</dbReference>
<keyword evidence="1" id="KW-0472">Membrane</keyword>
<dbReference type="AlphaFoldDB" id="A0AA88HUU2"/>
<name>A0AA88HUU2_ARTSF</name>
<keyword evidence="2" id="KW-0732">Signal</keyword>
<feature type="domain" description="C-type lectin" evidence="3">
    <location>
        <begin position="423"/>
        <end position="522"/>
    </location>
</feature>
<dbReference type="Proteomes" id="UP001187531">
    <property type="component" value="Unassembled WGS sequence"/>
</dbReference>
<dbReference type="InterPro" id="IPR050801">
    <property type="entry name" value="Ca-Dep_Lectins_ImmuneDev"/>
</dbReference>
<protein>
    <recommendedName>
        <fullName evidence="3">C-type lectin domain-containing protein</fullName>
    </recommendedName>
</protein>
<keyword evidence="1" id="KW-1133">Transmembrane helix</keyword>
<dbReference type="InterPro" id="IPR016187">
    <property type="entry name" value="CTDL_fold"/>
</dbReference>
<keyword evidence="1" id="KW-0812">Transmembrane</keyword>
<comment type="caution">
    <text evidence="4">The sequence shown here is derived from an EMBL/GenBank/DDBJ whole genome shotgun (WGS) entry which is preliminary data.</text>
</comment>
<evidence type="ECO:0000313" key="5">
    <source>
        <dbReference type="Proteomes" id="UP001187531"/>
    </source>
</evidence>
<proteinExistence type="predicted"/>
<dbReference type="PANTHER" id="PTHR22801">
    <property type="entry name" value="LITHOSTATHINE"/>
    <property type="match status" value="1"/>
</dbReference>
<dbReference type="PROSITE" id="PS50041">
    <property type="entry name" value="C_TYPE_LECTIN_2"/>
    <property type="match status" value="3"/>
</dbReference>
<evidence type="ECO:0000259" key="3">
    <source>
        <dbReference type="PROSITE" id="PS50041"/>
    </source>
</evidence>
<organism evidence="4 5">
    <name type="scientific">Artemia franciscana</name>
    <name type="common">Brine shrimp</name>
    <name type="synonym">Artemia sanfranciscana</name>
    <dbReference type="NCBI Taxonomy" id="6661"/>
    <lineage>
        <taxon>Eukaryota</taxon>
        <taxon>Metazoa</taxon>
        <taxon>Ecdysozoa</taxon>
        <taxon>Arthropoda</taxon>
        <taxon>Crustacea</taxon>
        <taxon>Branchiopoda</taxon>
        <taxon>Anostraca</taxon>
        <taxon>Artemiidae</taxon>
        <taxon>Artemia</taxon>
    </lineage>
</organism>
<feature type="domain" description="C-type lectin" evidence="3">
    <location>
        <begin position="58"/>
        <end position="189"/>
    </location>
</feature>
<feature type="signal peptide" evidence="2">
    <location>
        <begin position="1"/>
        <end position="19"/>
    </location>
</feature>
<feature type="transmembrane region" description="Helical" evidence="1">
    <location>
        <begin position="717"/>
        <end position="735"/>
    </location>
</feature>
<dbReference type="SMART" id="SM00034">
    <property type="entry name" value="CLECT"/>
    <property type="match status" value="3"/>
</dbReference>
<dbReference type="Gene3D" id="3.10.100.10">
    <property type="entry name" value="Mannose-Binding Protein A, subunit A"/>
    <property type="match status" value="3"/>
</dbReference>
<dbReference type="Pfam" id="PF00059">
    <property type="entry name" value="Lectin_C"/>
    <property type="match status" value="3"/>
</dbReference>
<gene>
    <name evidence="4" type="ORF">QYM36_008750</name>
</gene>
<dbReference type="InterPro" id="IPR016186">
    <property type="entry name" value="C-type_lectin-like/link_sf"/>
</dbReference>
<dbReference type="PANTHER" id="PTHR22801:SF63">
    <property type="entry name" value="C-TYPE LECTIN DOMAIN-CONTAINING PROTEIN"/>
    <property type="match status" value="1"/>
</dbReference>
<evidence type="ECO:0000256" key="2">
    <source>
        <dbReference type="SAM" id="SignalP"/>
    </source>
</evidence>
<evidence type="ECO:0000256" key="1">
    <source>
        <dbReference type="SAM" id="Phobius"/>
    </source>
</evidence>
<sequence length="746" mass="86326">MRTFIGILLLYLFVSITNANVEIPKVTKLTELLKNAYKQCKSCETCNKTRNTTFHCDNDDDCFCLITEKIPRNWDEASALCKKNPPGSRLSVIHKSNRHHILSKILKQDSVEHSWIGLSIKESTEDSYAVSTHIWDDGQILNPVESYHRFYDDSQLTPRESRPRKCIYMKNDGKYGEADCDVLKHFSCIVPLASRTAIKIFEYGEPLSLPDMSNFHIDKTFQEELCNDHCAILVFEKFPMTWEEAATKSCISKVSRKKLIELNRELYPEFLKFINRVTEEYKDLEVWTGLTKETNETEWYWLDEHKERKQFDVPKSWWDAGEPKDYKTKTAVSITKDGKLRTWPHNEKELPFVCEILCIYSKYSSCRKAISTPSSEAPTIETTTPETPKLPISIDMMDPRQLNQCENEEIQSHNCTGTNQMCKCTTYIEEDYDWDTSKNLCGRINSEATLFSLNKIHMDDFFYLISHKKRAIKMDFWIGLTKRENEQWTWLDGSHFEDSDIQWISHPSSNGETTLCAALRWDTAISPKHQNSTTLVRMSCNFNGLPALCDFMLKDSELYRKDLLNLLRVGLSKTSGYLENEEQLPIANISRLNDLYEAQEFTDTYLHFSKLKTALNLTITGDMILSDINTTKNEMGDKIKNITTELQSVLEQYPALVSQFENSAEKNTTEIGKTVQQTLLLLRRLDLLRKTRGKDNDEGNEKYEDITIKYDNQWTTIYAGVAMLIALLVIFITGVSQSNVTEDDYE</sequence>
<accession>A0AA88HUU2</accession>
<dbReference type="CDD" id="cd00037">
    <property type="entry name" value="CLECT"/>
    <property type="match status" value="3"/>
</dbReference>
<feature type="chain" id="PRO_5041671208" description="C-type lectin domain-containing protein" evidence="2">
    <location>
        <begin position="20"/>
        <end position="746"/>
    </location>
</feature>
<feature type="domain" description="C-type lectin" evidence="3">
    <location>
        <begin position="226"/>
        <end position="355"/>
    </location>
</feature>